<organism evidence="2 3">
    <name type="scientific">Halteria grandinella</name>
    <dbReference type="NCBI Taxonomy" id="5974"/>
    <lineage>
        <taxon>Eukaryota</taxon>
        <taxon>Sar</taxon>
        <taxon>Alveolata</taxon>
        <taxon>Ciliophora</taxon>
        <taxon>Intramacronucleata</taxon>
        <taxon>Spirotrichea</taxon>
        <taxon>Stichotrichia</taxon>
        <taxon>Sporadotrichida</taxon>
        <taxon>Halteriidae</taxon>
        <taxon>Halteria</taxon>
    </lineage>
</organism>
<gene>
    <name evidence="2" type="ORF">FGO68_gene6794</name>
</gene>
<evidence type="ECO:0000256" key="1">
    <source>
        <dbReference type="SAM" id="MobiDB-lite"/>
    </source>
</evidence>
<feature type="compositionally biased region" description="Polar residues" evidence="1">
    <location>
        <begin position="705"/>
        <end position="714"/>
    </location>
</feature>
<feature type="region of interest" description="Disordered" evidence="1">
    <location>
        <begin position="60"/>
        <end position="81"/>
    </location>
</feature>
<name>A0A8J8P0A9_HALGN</name>
<evidence type="ECO:0000313" key="3">
    <source>
        <dbReference type="Proteomes" id="UP000785679"/>
    </source>
</evidence>
<evidence type="ECO:0000313" key="2">
    <source>
        <dbReference type="EMBL" id="TNV83864.1"/>
    </source>
</evidence>
<dbReference type="Proteomes" id="UP000785679">
    <property type="component" value="Unassembled WGS sequence"/>
</dbReference>
<proteinExistence type="predicted"/>
<feature type="compositionally biased region" description="Basic and acidic residues" evidence="1">
    <location>
        <begin position="17"/>
        <end position="26"/>
    </location>
</feature>
<sequence>MGFEQEYNPTTTAGEQSKWKLKDTESSKGQVGIKIISSSTDQRAKSNVRMGNSLDQKVITRRQDTSSASAYSPKSVLDHDPNQSAELTKLMRKTNFVLGFKSDLSHTRDNKVPRTITVISEEDEGPQSVVKNASSKFNAMQTKVDSFNKRLLKLNINAPHPSKLQNLPGLDQKRVSHINFGSGKQIQPKSTAQEAYQRKTGFQGYSTVSEKDQVPRNFKVVSLKSMKELQRRTNFNVGFDMNSQTKPVQRDQNEVLRKNIEYWKQRFENRFTMKTAADSNKSSIVMSETFSKTKLPQSVQRLNLKDHFKSQVGDTFTLENAGITQVNQNASQQLRIISKRLPNLMKMNLKLQTDSDTNYQTFTNQAQSSIKFSHSHNASNLKSHSHDVHGFNVHQQYTALLKPLSSLSPARPLLVQGQTLVQQQPLSHLFGQTRRHSQPPPLSFDIKRLHTPQFRVGAMGATKSALSQREKSDAYEVNEMGIMKNFHAYDHDKDVKLLETVKKEFSENKNAYAEAHFKLGYATTVGSQEKLKVESGLISQLKSESKDLYTKYDSSEYKYNPRCSTHQIELRKNAYNHFKQVPIAGQDSSYFSTTKQQMDGSLDRLAQVNSSYLPKRGEALNFSELKSPEPTTLDHSKSTKNQLEANFKLGYATQQTESRIIPTTMLSEQAQCIVQEAKYAYMMNNTNKIDHVRSAIHSSERQGRGTVSQGTMRSTNREFFRWIQPVPAGKK</sequence>
<protein>
    <submittedName>
        <fullName evidence="2">Uncharacterized protein</fullName>
    </submittedName>
</protein>
<keyword evidence="3" id="KW-1185">Reference proteome</keyword>
<dbReference type="AlphaFoldDB" id="A0A8J8P0A9"/>
<feature type="region of interest" description="Disordered" evidence="1">
    <location>
        <begin position="697"/>
        <end position="716"/>
    </location>
</feature>
<dbReference type="EMBL" id="RRYP01003372">
    <property type="protein sequence ID" value="TNV83864.1"/>
    <property type="molecule type" value="Genomic_DNA"/>
</dbReference>
<feature type="region of interest" description="Disordered" evidence="1">
    <location>
        <begin position="1"/>
        <end position="27"/>
    </location>
</feature>
<accession>A0A8J8P0A9</accession>
<comment type="caution">
    <text evidence="2">The sequence shown here is derived from an EMBL/GenBank/DDBJ whole genome shotgun (WGS) entry which is preliminary data.</text>
</comment>
<reference evidence="2" key="1">
    <citation type="submission" date="2019-06" db="EMBL/GenBank/DDBJ databases">
        <authorList>
            <person name="Zheng W."/>
        </authorList>
    </citation>
    <scope>NUCLEOTIDE SEQUENCE</scope>
    <source>
        <strain evidence="2">QDHG01</strain>
    </source>
</reference>